<keyword evidence="3 7" id="KW-0067">ATP-binding</keyword>
<dbReference type="SUPFAM" id="SSF55681">
    <property type="entry name" value="Class II aaRS and biotin synthetases"/>
    <property type="match status" value="1"/>
</dbReference>
<proteinExistence type="inferred from homology"/>
<gene>
    <name evidence="7 10" type="primary">hisS</name>
    <name evidence="10" type="ORF">COX08_03220</name>
</gene>
<dbReference type="EC" id="6.1.1.21" evidence="7"/>
<dbReference type="Proteomes" id="UP000229459">
    <property type="component" value="Unassembled WGS sequence"/>
</dbReference>
<accession>A0A2H0B5S1</accession>
<dbReference type="PANTHER" id="PTHR11476:SF7">
    <property type="entry name" value="HISTIDINE--TRNA LIGASE"/>
    <property type="match status" value="1"/>
</dbReference>
<dbReference type="InterPro" id="IPR004154">
    <property type="entry name" value="Anticodon-bd"/>
</dbReference>
<keyword evidence="5 7" id="KW-0030">Aminoacyl-tRNA synthetase</keyword>
<evidence type="ECO:0000256" key="7">
    <source>
        <dbReference type="HAMAP-Rule" id="MF_00127"/>
    </source>
</evidence>
<dbReference type="CDD" id="cd00773">
    <property type="entry name" value="HisRS-like_core"/>
    <property type="match status" value="1"/>
</dbReference>
<evidence type="ECO:0000313" key="10">
    <source>
        <dbReference type="EMBL" id="PIP53033.1"/>
    </source>
</evidence>
<dbReference type="Gene3D" id="3.30.930.10">
    <property type="entry name" value="Bira Bifunctional Protein, Domain 2"/>
    <property type="match status" value="1"/>
</dbReference>
<keyword evidence="4 7" id="KW-0648">Protein biosynthesis</keyword>
<feature type="binding site" evidence="8">
    <location>
        <position position="129"/>
    </location>
    <ligand>
        <name>L-histidine</name>
        <dbReference type="ChEBI" id="CHEBI:57595"/>
    </ligand>
</feature>
<dbReference type="InterPro" id="IPR015807">
    <property type="entry name" value="His-tRNA-ligase"/>
</dbReference>
<evidence type="ECO:0000313" key="11">
    <source>
        <dbReference type="Proteomes" id="UP000229459"/>
    </source>
</evidence>
<dbReference type="Pfam" id="PF13393">
    <property type="entry name" value="tRNA-synt_His"/>
    <property type="match status" value="1"/>
</dbReference>
<dbReference type="PROSITE" id="PS50862">
    <property type="entry name" value="AA_TRNA_LIGASE_II"/>
    <property type="match status" value="1"/>
</dbReference>
<feature type="binding site" evidence="8">
    <location>
        <position position="111"/>
    </location>
    <ligand>
        <name>L-histidine</name>
        <dbReference type="ChEBI" id="CHEBI:57595"/>
    </ligand>
</feature>
<comment type="subunit">
    <text evidence="7">Homodimer.</text>
</comment>
<feature type="binding site" evidence="8">
    <location>
        <position position="125"/>
    </location>
    <ligand>
        <name>L-histidine</name>
        <dbReference type="ChEBI" id="CHEBI:57595"/>
    </ligand>
</feature>
<keyword evidence="2 7" id="KW-0547">Nucleotide-binding</keyword>
<dbReference type="GO" id="GO:0006427">
    <property type="term" value="P:histidyl-tRNA aminoacylation"/>
    <property type="evidence" value="ECO:0007669"/>
    <property type="project" value="UniProtKB-UniRule"/>
</dbReference>
<dbReference type="EMBL" id="PCSR01000079">
    <property type="protein sequence ID" value="PIP53033.1"/>
    <property type="molecule type" value="Genomic_DNA"/>
</dbReference>
<feature type="binding site" evidence="8">
    <location>
        <begin position="259"/>
        <end position="260"/>
    </location>
    <ligand>
        <name>L-histidine</name>
        <dbReference type="ChEBI" id="CHEBI:57595"/>
    </ligand>
</feature>
<dbReference type="InterPro" id="IPR004516">
    <property type="entry name" value="HisRS/HisZ"/>
</dbReference>
<evidence type="ECO:0000256" key="8">
    <source>
        <dbReference type="PIRSR" id="PIRSR001549-1"/>
    </source>
</evidence>
<dbReference type="AlphaFoldDB" id="A0A2H0B5S1"/>
<sequence>MNKQNLQTLKGFRDFLPTEKRKRDFVMAKIIEFFERFGFEPLETPTLEYASLLLGKYGTEADKLVYKFLDRGEREVALRYDQTVPTARILAQYQNELPKYFRRYQIQNVFRADKPQKGRFREFTQCDIDIFGSNSPIADAEIIACAYFAYRNVGFDNIVIKINDRQVLFDTLTLFVTDQVTLFSIVQSIDKLDKQSEEQVKNELVAKGLTEPNAFKVLTAIKAAQVSASLDQILACTKALGVPDGSLVFNPTTARGLDYYTGMIFEVVIPGYSGGSVGGGGRYDNLIKQLSDIDIPAVGIGMGFDRMVEAADELGVFNNLNYAKKIMVTVFSEQQLKYALSITKKLRAEKFIAETCLAVGDLGKQLKIASQKRMDFVIIAGENEQKEGTVTVKNLKTGEQQNGKLEDLIILFK</sequence>
<evidence type="ECO:0000256" key="4">
    <source>
        <dbReference type="ARBA" id="ARBA00022917"/>
    </source>
</evidence>
<evidence type="ECO:0000256" key="1">
    <source>
        <dbReference type="ARBA" id="ARBA00008226"/>
    </source>
</evidence>
<reference evidence="10 11" key="1">
    <citation type="submission" date="2017-09" db="EMBL/GenBank/DDBJ databases">
        <title>Depth-based differentiation of microbial function through sediment-hosted aquifers and enrichment of novel symbionts in the deep terrestrial subsurface.</title>
        <authorList>
            <person name="Probst A.J."/>
            <person name="Ladd B."/>
            <person name="Jarett J.K."/>
            <person name="Geller-Mcgrath D.E."/>
            <person name="Sieber C.M."/>
            <person name="Emerson J.B."/>
            <person name="Anantharaman K."/>
            <person name="Thomas B.C."/>
            <person name="Malmstrom R."/>
            <person name="Stieglmeier M."/>
            <person name="Klingl A."/>
            <person name="Woyke T."/>
            <person name="Ryan C.M."/>
            <person name="Banfield J.F."/>
        </authorList>
    </citation>
    <scope>NUCLEOTIDE SEQUENCE [LARGE SCALE GENOMIC DNA]</scope>
    <source>
        <strain evidence="10">CG23_combo_of_CG06-09_8_20_14_all_34_8</strain>
    </source>
</reference>
<feature type="binding site" evidence="8">
    <location>
        <position position="255"/>
    </location>
    <ligand>
        <name>L-histidine</name>
        <dbReference type="ChEBI" id="CHEBI:57595"/>
    </ligand>
</feature>
<dbReference type="NCBIfam" id="TIGR00442">
    <property type="entry name" value="hisS"/>
    <property type="match status" value="1"/>
</dbReference>
<dbReference type="InterPro" id="IPR045864">
    <property type="entry name" value="aa-tRNA-synth_II/BPL/LPL"/>
</dbReference>
<dbReference type="PIRSF" id="PIRSF001549">
    <property type="entry name" value="His-tRNA_synth"/>
    <property type="match status" value="1"/>
</dbReference>
<dbReference type="GO" id="GO:0005524">
    <property type="term" value="F:ATP binding"/>
    <property type="evidence" value="ECO:0007669"/>
    <property type="project" value="UniProtKB-UniRule"/>
</dbReference>
<dbReference type="Pfam" id="PF03129">
    <property type="entry name" value="HGTP_anticodon"/>
    <property type="match status" value="1"/>
</dbReference>
<evidence type="ECO:0000256" key="3">
    <source>
        <dbReference type="ARBA" id="ARBA00022840"/>
    </source>
</evidence>
<dbReference type="Gene3D" id="3.40.50.800">
    <property type="entry name" value="Anticodon-binding domain"/>
    <property type="match status" value="1"/>
</dbReference>
<feature type="binding site" evidence="8">
    <location>
        <begin position="81"/>
        <end position="83"/>
    </location>
    <ligand>
        <name>L-histidine</name>
        <dbReference type="ChEBI" id="CHEBI:57595"/>
    </ligand>
</feature>
<feature type="domain" description="Aminoacyl-transfer RNA synthetases class-II family profile" evidence="9">
    <location>
        <begin position="26"/>
        <end position="308"/>
    </location>
</feature>
<evidence type="ECO:0000259" key="9">
    <source>
        <dbReference type="PROSITE" id="PS50862"/>
    </source>
</evidence>
<dbReference type="InterPro" id="IPR041715">
    <property type="entry name" value="HisRS-like_core"/>
</dbReference>
<comment type="caution">
    <text evidence="10">The sequence shown here is derived from an EMBL/GenBank/DDBJ whole genome shotgun (WGS) entry which is preliminary data.</text>
</comment>
<dbReference type="PANTHER" id="PTHR11476">
    <property type="entry name" value="HISTIDYL-TRNA SYNTHETASE"/>
    <property type="match status" value="1"/>
</dbReference>
<dbReference type="HAMAP" id="MF_00127">
    <property type="entry name" value="His_tRNA_synth"/>
    <property type="match status" value="1"/>
</dbReference>
<comment type="catalytic activity">
    <reaction evidence="6 7">
        <text>tRNA(His) + L-histidine + ATP = L-histidyl-tRNA(His) + AMP + diphosphate + H(+)</text>
        <dbReference type="Rhea" id="RHEA:17313"/>
        <dbReference type="Rhea" id="RHEA-COMP:9665"/>
        <dbReference type="Rhea" id="RHEA-COMP:9689"/>
        <dbReference type="ChEBI" id="CHEBI:15378"/>
        <dbReference type="ChEBI" id="CHEBI:30616"/>
        <dbReference type="ChEBI" id="CHEBI:33019"/>
        <dbReference type="ChEBI" id="CHEBI:57595"/>
        <dbReference type="ChEBI" id="CHEBI:78442"/>
        <dbReference type="ChEBI" id="CHEBI:78527"/>
        <dbReference type="ChEBI" id="CHEBI:456215"/>
        <dbReference type="EC" id="6.1.1.21"/>
    </reaction>
</comment>
<keyword evidence="7 10" id="KW-0436">Ligase</keyword>
<dbReference type="InterPro" id="IPR036621">
    <property type="entry name" value="Anticodon-bd_dom_sf"/>
</dbReference>
<comment type="subcellular location">
    <subcellularLocation>
        <location evidence="7">Cytoplasm</location>
    </subcellularLocation>
</comment>
<protein>
    <recommendedName>
        <fullName evidence="7">Histidine--tRNA ligase</fullName>
        <ecNumber evidence="7">6.1.1.21</ecNumber>
    </recommendedName>
    <alternativeName>
        <fullName evidence="7">Histidyl-tRNA synthetase</fullName>
        <shortName evidence="7">HisRS</shortName>
    </alternativeName>
</protein>
<dbReference type="InterPro" id="IPR006195">
    <property type="entry name" value="aa-tRNA-synth_II"/>
</dbReference>
<organism evidence="10 11">
    <name type="scientific">Candidatus Beckwithbacteria bacterium CG23_combo_of_CG06-09_8_20_14_all_34_8</name>
    <dbReference type="NCBI Taxonomy" id="1974497"/>
    <lineage>
        <taxon>Bacteria</taxon>
        <taxon>Candidatus Beckwithiibacteriota</taxon>
    </lineage>
</organism>
<name>A0A2H0B5S1_9BACT</name>
<comment type="similarity">
    <text evidence="1 7">Belongs to the class-II aminoacyl-tRNA synthetase family.</text>
</comment>
<evidence type="ECO:0000256" key="5">
    <source>
        <dbReference type="ARBA" id="ARBA00023146"/>
    </source>
</evidence>
<evidence type="ECO:0000256" key="6">
    <source>
        <dbReference type="ARBA" id="ARBA00047639"/>
    </source>
</evidence>
<dbReference type="SUPFAM" id="SSF52954">
    <property type="entry name" value="Class II aaRS ABD-related"/>
    <property type="match status" value="1"/>
</dbReference>
<evidence type="ECO:0000256" key="2">
    <source>
        <dbReference type="ARBA" id="ARBA00022741"/>
    </source>
</evidence>
<dbReference type="GO" id="GO:0004821">
    <property type="term" value="F:histidine-tRNA ligase activity"/>
    <property type="evidence" value="ECO:0007669"/>
    <property type="project" value="UniProtKB-UniRule"/>
</dbReference>
<keyword evidence="7" id="KW-0963">Cytoplasm</keyword>
<dbReference type="GO" id="GO:0005737">
    <property type="term" value="C:cytoplasm"/>
    <property type="evidence" value="ECO:0007669"/>
    <property type="project" value="UniProtKB-SubCell"/>
</dbReference>